<evidence type="ECO:0000313" key="2">
    <source>
        <dbReference type="Proteomes" id="UP001152876"/>
    </source>
</evidence>
<dbReference type="RefSeq" id="WP_068172192.1">
    <property type="nucleotide sequence ID" value="NZ_AOGK01000010.1"/>
</dbReference>
<reference evidence="1" key="1">
    <citation type="submission" date="2013-01" db="EMBL/GenBank/DDBJ databases">
        <title>Genome draft of Hydrogenophaga taeniospiralis 2K1.</title>
        <authorList>
            <person name="Gomila M."/>
            <person name="Lalucat J."/>
        </authorList>
    </citation>
    <scope>NUCLEOTIDE SEQUENCE</scope>
    <source>
        <strain evidence="1">CCUG 15921</strain>
    </source>
</reference>
<proteinExistence type="predicted"/>
<keyword evidence="2" id="KW-1185">Reference proteome</keyword>
<gene>
    <name evidence="1" type="ORF">H010_12534</name>
</gene>
<dbReference type="Gene3D" id="3.40.50.720">
    <property type="entry name" value="NAD(P)-binding Rossmann-like Domain"/>
    <property type="match status" value="1"/>
</dbReference>
<dbReference type="EMBL" id="AOGK01000010">
    <property type="protein sequence ID" value="MDG5976087.1"/>
    <property type="molecule type" value="Genomic_DNA"/>
</dbReference>
<dbReference type="OrthoDB" id="8555723at2"/>
<dbReference type="Proteomes" id="UP001152876">
    <property type="component" value="Unassembled WGS sequence"/>
</dbReference>
<evidence type="ECO:0000313" key="1">
    <source>
        <dbReference type="EMBL" id="MDG5976087.1"/>
    </source>
</evidence>
<comment type="caution">
    <text evidence="1">The sequence shown here is derived from an EMBL/GenBank/DDBJ whole genome shotgun (WGS) entry which is preliminary data.</text>
</comment>
<dbReference type="AlphaFoldDB" id="A0A9X4NRK6"/>
<accession>A0A9X4NRK6</accession>
<name>A0A9X4NRK6_9BURK</name>
<organism evidence="1 2">
    <name type="scientific">Hydrogenophaga taeniospiralis CCUG 15921</name>
    <dbReference type="NCBI Taxonomy" id="1281780"/>
    <lineage>
        <taxon>Bacteria</taxon>
        <taxon>Pseudomonadati</taxon>
        <taxon>Pseudomonadota</taxon>
        <taxon>Betaproteobacteria</taxon>
        <taxon>Burkholderiales</taxon>
        <taxon>Comamonadaceae</taxon>
        <taxon>Hydrogenophaga</taxon>
    </lineage>
</organism>
<dbReference type="InterPro" id="IPR036291">
    <property type="entry name" value="NAD(P)-bd_dom_sf"/>
</dbReference>
<protein>
    <submittedName>
        <fullName evidence="1">2-dehydropantoate 2-reductase</fullName>
    </submittedName>
</protein>
<dbReference type="SUPFAM" id="SSF51735">
    <property type="entry name" value="NAD(P)-binding Rossmann-fold domains"/>
    <property type="match status" value="1"/>
</dbReference>
<sequence length="314" mass="34604">MEEPIPIVLVIGTGAPARHIGEALRHCGVRVDFVQELKSLLGDGAPCPAGSRIAGSADLVLFAVDPDDTLESAMLLQRLLPKGTPVVALQPGIRRLAWAAHAAPQLRWIRCVMAFDPAQLSQPQGSTRRRRKLYLSDTPQMRHWQSRFECAGFEVELCADMQSVQWGHLLLQLSALLVLASGLEYKQMLAVRAWRLRYARLLDEALGLLAGTAIEPRNLLGVPWRTVPMMLRLNDALFSWLAARHLSGRGEGLPDLSCADDKSLELAVDATCGEIMRLAVGLGADAPRTVDLAEQLMVIARQQTEDRRLVTTEW</sequence>